<reference evidence="36" key="1">
    <citation type="submission" date="2019-03" db="EMBL/GenBank/DDBJ databases">
        <authorList>
            <person name="Warren W.C."/>
            <person name="Johnson G.S."/>
        </authorList>
    </citation>
    <scope>NUCLEOTIDE SEQUENCE [LARGE SCALE GENOMIC DNA]</scope>
    <source>
        <strain evidence="36">Basenji</strain>
    </source>
</reference>
<evidence type="ECO:0000256" key="23">
    <source>
        <dbReference type="ARBA" id="ARBA00047355"/>
    </source>
</evidence>
<evidence type="ECO:0000256" key="2">
    <source>
        <dbReference type="ARBA" id="ARBA00000980"/>
    </source>
</evidence>
<evidence type="ECO:0000256" key="28">
    <source>
        <dbReference type="ARBA" id="ARBA00074736"/>
    </source>
</evidence>
<evidence type="ECO:0000256" key="22">
    <source>
        <dbReference type="ARBA" id="ARBA00047320"/>
    </source>
</evidence>
<evidence type="ECO:0000256" key="4">
    <source>
        <dbReference type="ARBA" id="ARBA00001611"/>
    </source>
</evidence>
<evidence type="ECO:0000256" key="1">
    <source>
        <dbReference type="ARBA" id="ARBA00000974"/>
    </source>
</evidence>
<evidence type="ECO:0000256" key="32">
    <source>
        <dbReference type="ARBA" id="ARBA00082408"/>
    </source>
</evidence>
<feature type="region of interest" description="Disordered" evidence="33">
    <location>
        <begin position="1"/>
        <end position="24"/>
    </location>
</feature>
<comment type="subunit">
    <text evidence="27">Forms functional homodimers and homooligomers. Can also form heterooligomers with PLPP1 and PLPP3.</text>
</comment>
<comment type="subcellular location">
    <subcellularLocation>
        <location evidence="7">Cell membrane</location>
        <topology evidence="7">Multi-pass membrane protein</topology>
    </subcellularLocation>
    <subcellularLocation>
        <location evidence="6">Early endosome membrane</location>
        <topology evidence="6">Multi-pass membrane protein</topology>
    </subcellularLocation>
    <subcellularLocation>
        <location evidence="5">Endoplasmic reticulum membrane</location>
        <topology evidence="5">Multi-pass membrane protein</topology>
    </subcellularLocation>
</comment>
<dbReference type="Gene3D" id="1.20.144.10">
    <property type="entry name" value="Phosphatidic acid phosphatase type 2/haloperoxidase"/>
    <property type="match status" value="1"/>
</dbReference>
<evidence type="ECO:0000256" key="6">
    <source>
        <dbReference type="ARBA" id="ARBA00004520"/>
    </source>
</evidence>
<comment type="catalytic activity">
    <reaction evidence="2">
        <text>1,2-di-(9Z-octadecenoyl)-sn-glycero-3-phosphate + H2O = 1,2-di-(9Z-octadecenoyl)-sn-glycerol + phosphate</text>
        <dbReference type="Rhea" id="RHEA:43244"/>
        <dbReference type="ChEBI" id="CHEBI:15377"/>
        <dbReference type="ChEBI" id="CHEBI:43474"/>
        <dbReference type="ChEBI" id="CHEBI:52333"/>
        <dbReference type="ChEBI" id="CHEBI:74546"/>
    </reaction>
    <physiologicalReaction direction="left-to-right" evidence="2">
        <dbReference type="Rhea" id="RHEA:43245"/>
    </physiologicalReaction>
</comment>
<evidence type="ECO:0000256" key="29">
    <source>
        <dbReference type="ARBA" id="ARBA00075472"/>
    </source>
</evidence>
<evidence type="ECO:0000259" key="35">
    <source>
        <dbReference type="SMART" id="SM00014"/>
    </source>
</evidence>
<evidence type="ECO:0000313" key="36">
    <source>
        <dbReference type="Ensembl" id="ENSCAFP00030034211.1"/>
    </source>
</evidence>
<comment type="pathway">
    <text evidence="21">Phospholipid metabolism.</text>
</comment>
<evidence type="ECO:0000256" key="18">
    <source>
        <dbReference type="ARBA" id="ARBA00023136"/>
    </source>
</evidence>
<evidence type="ECO:0000256" key="20">
    <source>
        <dbReference type="ARBA" id="ARBA00023977"/>
    </source>
</evidence>
<reference evidence="36" key="2">
    <citation type="submission" date="2025-08" db="UniProtKB">
        <authorList>
            <consortium name="Ensembl"/>
        </authorList>
    </citation>
    <scope>IDENTIFICATION</scope>
</reference>
<dbReference type="FunFam" id="1.20.144.10:FF:000016">
    <property type="entry name" value="Phospholipid phosphatase 2"/>
    <property type="match status" value="1"/>
</dbReference>
<accession>A0A8C0PF66</accession>
<dbReference type="SUPFAM" id="SSF48317">
    <property type="entry name" value="Acid phosphatase/Vanadium-dependent haloperoxidase"/>
    <property type="match status" value="1"/>
</dbReference>
<keyword evidence="15" id="KW-0256">Endoplasmic reticulum</keyword>
<evidence type="ECO:0000256" key="34">
    <source>
        <dbReference type="SAM" id="Phobius"/>
    </source>
</evidence>
<comment type="catalytic activity">
    <reaction evidence="20">
        <text>an N-acylsphing-4-enine 1-phosphate + H2O = an N-acylsphing-4-enine + phosphate</text>
        <dbReference type="Rhea" id="RHEA:33743"/>
        <dbReference type="ChEBI" id="CHEBI:15377"/>
        <dbReference type="ChEBI" id="CHEBI:43474"/>
        <dbReference type="ChEBI" id="CHEBI:52639"/>
        <dbReference type="ChEBI" id="CHEBI:57674"/>
    </reaction>
    <physiologicalReaction direction="left-to-right" evidence="20">
        <dbReference type="Rhea" id="RHEA:33744"/>
    </physiologicalReaction>
</comment>
<dbReference type="GO" id="GO:0005789">
    <property type="term" value="C:endoplasmic reticulum membrane"/>
    <property type="evidence" value="ECO:0007669"/>
    <property type="project" value="UniProtKB-SubCell"/>
</dbReference>
<evidence type="ECO:0000256" key="33">
    <source>
        <dbReference type="SAM" id="MobiDB-lite"/>
    </source>
</evidence>
<keyword evidence="14" id="KW-0378">Hydrolase</keyword>
<keyword evidence="13" id="KW-0967">Endosome</keyword>
<feature type="compositionally biased region" description="Gly residues" evidence="33">
    <location>
        <begin position="165"/>
        <end position="175"/>
    </location>
</feature>
<evidence type="ECO:0000256" key="15">
    <source>
        <dbReference type="ARBA" id="ARBA00022824"/>
    </source>
</evidence>
<feature type="transmembrane region" description="Helical" evidence="34">
    <location>
        <begin position="526"/>
        <end position="545"/>
    </location>
</feature>
<feature type="compositionally biased region" description="Low complexity" evidence="33">
    <location>
        <begin position="238"/>
        <end position="259"/>
    </location>
</feature>
<keyword evidence="16 34" id="KW-1133">Transmembrane helix</keyword>
<feature type="region of interest" description="Disordered" evidence="33">
    <location>
        <begin position="102"/>
        <end position="273"/>
    </location>
</feature>
<dbReference type="GO" id="GO:0008195">
    <property type="term" value="F:phosphatidate phosphatase activity"/>
    <property type="evidence" value="ECO:0007669"/>
    <property type="project" value="UniProtKB-EC"/>
</dbReference>
<comment type="catalytic activity">
    <reaction evidence="22">
        <text>a monoacyl-sn-glycero-3-phosphate + H2O = a monoacylglycerol + phosphate</text>
        <dbReference type="Rhea" id="RHEA:46736"/>
        <dbReference type="ChEBI" id="CHEBI:15377"/>
        <dbReference type="ChEBI" id="CHEBI:17408"/>
        <dbReference type="ChEBI" id="CHEBI:43474"/>
        <dbReference type="ChEBI" id="CHEBI:77589"/>
    </reaction>
    <physiologicalReaction direction="left-to-right" evidence="22">
        <dbReference type="Rhea" id="RHEA:46737"/>
    </physiologicalReaction>
</comment>
<dbReference type="SMART" id="SM00014">
    <property type="entry name" value="acidPPc"/>
    <property type="match status" value="1"/>
</dbReference>
<sequence>EVEGAGPGPGPWVESQLASPPPVTLEEGQSLLSCVLPGQGRADGVSPGSSACARASVLSAWALPGPGGGGGGRGAQTFQLVGDSSPHPVGSCWDSGCAGAAAWGRPGGGAPQGRAAAQEGGAGPVSCPASRPRCPEAPRKGRCHGRGGGGGAEDELPRGGEGEGGEAGGEAGGGPPSCSGPLSDSARGGAWPSAWGWRHDPSGLPAAPSPLPPPPLLPPPPPPPRCGAGPGRAGAGRGQSPPSRAAAPPARRAPAALRAPPRPAPPWQGLAPRPCDPAAWPGRDGTRWDGRRGARAGGRGGMGRRWVFVLLDVLCVLVASLPFAILTLVNAPYKRGFYCGDDSIRYPYRPDTITHGLMAGVTITATVVLVSAGEAYLVYTDRLYSRSDFNNYVAAVYKVLGTFLFGAAVSQSLTDLAKYMIGRLRPNFLAVCDPDWSRVNCSLYVQVEKVCRGSPANVTESRLSFYSGHSSFGMYCMMFLALYVQARLCWKWARLLRPTVQFFLLAFALYVGYTRVSDHKHHWSDVLVGLLQGALVAGLTVRYVSDFFKSRPPQRCLEEEELGRKPSLSLTLTLGEADRNHYGYPVSSS</sequence>
<comment type="catalytic activity">
    <reaction evidence="4">
        <text>1,2-dihexadecanoyl-sn-glycero-3-phosphate + H2O = 1,2-dihexadecanoyl-sn-glycerol + phosphate</text>
        <dbReference type="Rhea" id="RHEA:43236"/>
        <dbReference type="ChEBI" id="CHEBI:15377"/>
        <dbReference type="ChEBI" id="CHEBI:43474"/>
        <dbReference type="ChEBI" id="CHEBI:72859"/>
        <dbReference type="ChEBI" id="CHEBI:82929"/>
    </reaction>
    <physiologicalReaction direction="left-to-right" evidence="4">
        <dbReference type="Rhea" id="RHEA:43237"/>
    </physiologicalReaction>
</comment>
<dbReference type="EC" id="3.1.3.4" evidence="10"/>
<evidence type="ECO:0000256" key="31">
    <source>
        <dbReference type="ARBA" id="ARBA00080461"/>
    </source>
</evidence>
<evidence type="ECO:0000256" key="25">
    <source>
        <dbReference type="ARBA" id="ARBA00049314"/>
    </source>
</evidence>
<comment type="catalytic activity">
    <reaction evidence="24">
        <text>N-(9Z-octadecenoyl)-ethanolamine phosphate + H2O = N-(9Z-octadecenoyl) ethanolamine + phosphate</text>
        <dbReference type="Rhea" id="RHEA:62160"/>
        <dbReference type="ChEBI" id="CHEBI:15377"/>
        <dbReference type="ChEBI" id="CHEBI:43474"/>
        <dbReference type="ChEBI" id="CHEBI:71466"/>
        <dbReference type="ChEBI" id="CHEBI:145465"/>
    </reaction>
    <physiologicalReaction direction="left-to-right" evidence="24">
        <dbReference type="Rhea" id="RHEA:62161"/>
    </physiologicalReaction>
</comment>
<dbReference type="Proteomes" id="UP000694429">
    <property type="component" value="Chromosome 20"/>
</dbReference>
<keyword evidence="12 34" id="KW-0812">Transmembrane</keyword>
<dbReference type="InterPro" id="IPR036938">
    <property type="entry name" value="PAP2/HPO_sf"/>
</dbReference>
<keyword evidence="18 34" id="KW-0472">Membrane</keyword>
<dbReference type="PANTHER" id="PTHR10165:SF25">
    <property type="entry name" value="PHOSPHOLIPID PHOSPHATASE 2"/>
    <property type="match status" value="1"/>
</dbReference>
<organism evidence="36 37">
    <name type="scientific">Canis lupus familiaris</name>
    <name type="common">Dog</name>
    <name type="synonym">Canis familiaris</name>
    <dbReference type="NCBI Taxonomy" id="9615"/>
    <lineage>
        <taxon>Eukaryota</taxon>
        <taxon>Metazoa</taxon>
        <taxon>Chordata</taxon>
        <taxon>Craniata</taxon>
        <taxon>Vertebrata</taxon>
        <taxon>Euteleostomi</taxon>
        <taxon>Mammalia</taxon>
        <taxon>Eutheria</taxon>
        <taxon>Laurasiatheria</taxon>
        <taxon>Carnivora</taxon>
        <taxon>Caniformia</taxon>
        <taxon>Canidae</taxon>
        <taxon>Canis</taxon>
    </lineage>
</organism>
<feature type="transmembrane region" description="Helical" evidence="34">
    <location>
        <begin position="391"/>
        <end position="410"/>
    </location>
</feature>
<evidence type="ECO:0000256" key="12">
    <source>
        <dbReference type="ARBA" id="ARBA00022692"/>
    </source>
</evidence>
<feature type="compositionally biased region" description="Pro residues" evidence="33">
    <location>
        <begin position="207"/>
        <end position="225"/>
    </location>
</feature>
<evidence type="ECO:0000256" key="26">
    <source>
        <dbReference type="ARBA" id="ARBA00058757"/>
    </source>
</evidence>
<keyword evidence="11" id="KW-1003">Cell membrane</keyword>
<dbReference type="CDD" id="cd03384">
    <property type="entry name" value="PAP2_wunen"/>
    <property type="match status" value="1"/>
</dbReference>
<evidence type="ECO:0000256" key="30">
    <source>
        <dbReference type="ARBA" id="ARBA00080057"/>
    </source>
</evidence>
<feature type="compositionally biased region" description="Gly residues" evidence="33">
    <location>
        <begin position="65"/>
        <end position="74"/>
    </location>
</feature>
<comment type="similarity">
    <text evidence="9">Belongs to the PA-phosphatase related phosphoesterase family.</text>
</comment>
<proteinExistence type="inferred from homology"/>
<evidence type="ECO:0000256" key="5">
    <source>
        <dbReference type="ARBA" id="ARBA00004477"/>
    </source>
</evidence>
<dbReference type="AlphaFoldDB" id="A0A8C0PF66"/>
<evidence type="ECO:0000256" key="8">
    <source>
        <dbReference type="ARBA" id="ARBA00005074"/>
    </source>
</evidence>
<evidence type="ECO:0000256" key="27">
    <source>
        <dbReference type="ARBA" id="ARBA00062356"/>
    </source>
</evidence>
<feature type="transmembrane region" description="Helical" evidence="34">
    <location>
        <begin position="463"/>
        <end position="483"/>
    </location>
</feature>
<feature type="transmembrane region" description="Helical" evidence="34">
    <location>
        <begin position="306"/>
        <end position="333"/>
    </location>
</feature>
<comment type="function">
    <text evidence="26">Magnesium-independent phospholipid phosphatase that catalyzes the dephosphorylation of a variety of glycerolipid and sphingolipid phosphate esters including phosphatidate/PA, lysophosphatidate/LPA, sphingosine 1-phosphate/S1P and ceramide 1-phosphate/C1P. Has no apparent extracellular phosphatase activity and therefore most probably acts intracellularly. Also acts on N-oleoyl ethanolamine phosphate/N-(9Z-octadecenoyl)-ethanolamine phosphate, a potential physiological compound. Through dephosphorylation of these bioactive lipid mediators produces new bioactive compounds and may regulate signal transduction in different cellular processes. Indirectly regulates, for instance, cell cycle G1/S phase transition through its phospholipid phosphatase activity.</text>
</comment>
<comment type="catalytic activity">
    <reaction evidence="1">
        <text>(9Z)-octadecenoyl-sn-glycero-3-phosphate + H2O = (9Z-octadecenoyl)-glycerol + phosphate</text>
        <dbReference type="Rhea" id="RHEA:50884"/>
        <dbReference type="ChEBI" id="CHEBI:15377"/>
        <dbReference type="ChEBI" id="CHEBI:43474"/>
        <dbReference type="ChEBI" id="CHEBI:75937"/>
        <dbReference type="ChEBI" id="CHEBI:84973"/>
    </reaction>
    <physiologicalReaction direction="left-to-right" evidence="1">
        <dbReference type="Rhea" id="RHEA:50885"/>
    </physiologicalReaction>
</comment>
<feature type="domain" description="Phosphatidic acid phosphatase type 2/haloperoxidase" evidence="35">
    <location>
        <begin position="400"/>
        <end position="541"/>
    </location>
</feature>
<evidence type="ECO:0000256" key="11">
    <source>
        <dbReference type="ARBA" id="ARBA00022475"/>
    </source>
</evidence>
<dbReference type="PANTHER" id="PTHR10165">
    <property type="entry name" value="LIPID PHOSPHATE PHOSPHATASE"/>
    <property type="match status" value="1"/>
</dbReference>
<comment type="catalytic activity">
    <reaction evidence="25">
        <text>sphing-4-enine 1-phosphate + H2O = sphing-4-enine + phosphate</text>
        <dbReference type="Rhea" id="RHEA:27518"/>
        <dbReference type="ChEBI" id="CHEBI:15377"/>
        <dbReference type="ChEBI" id="CHEBI:43474"/>
        <dbReference type="ChEBI" id="CHEBI:57756"/>
        <dbReference type="ChEBI" id="CHEBI:60119"/>
    </reaction>
    <physiologicalReaction direction="left-to-right" evidence="25">
        <dbReference type="Rhea" id="RHEA:27519"/>
    </physiologicalReaction>
</comment>
<evidence type="ECO:0000313" key="37">
    <source>
        <dbReference type="Proteomes" id="UP000694429"/>
    </source>
</evidence>
<feature type="transmembrane region" description="Helical" evidence="34">
    <location>
        <begin position="495"/>
        <end position="514"/>
    </location>
</feature>
<evidence type="ECO:0000256" key="13">
    <source>
        <dbReference type="ARBA" id="ARBA00022753"/>
    </source>
</evidence>
<evidence type="ECO:0000256" key="19">
    <source>
        <dbReference type="ARBA" id="ARBA00023180"/>
    </source>
</evidence>
<evidence type="ECO:0000256" key="24">
    <source>
        <dbReference type="ARBA" id="ARBA00048010"/>
    </source>
</evidence>
<evidence type="ECO:0000256" key="16">
    <source>
        <dbReference type="ARBA" id="ARBA00022989"/>
    </source>
</evidence>
<evidence type="ECO:0000256" key="3">
    <source>
        <dbReference type="ARBA" id="ARBA00001180"/>
    </source>
</evidence>
<dbReference type="GO" id="GO:0031901">
    <property type="term" value="C:early endosome membrane"/>
    <property type="evidence" value="ECO:0007669"/>
    <property type="project" value="UniProtKB-SubCell"/>
</dbReference>
<evidence type="ECO:0000256" key="10">
    <source>
        <dbReference type="ARBA" id="ARBA00012638"/>
    </source>
</evidence>
<comment type="catalytic activity">
    <reaction evidence="3">
        <text>a 1,2-diacyl-sn-glycero-3-phosphate + H2O = a 1,2-diacyl-sn-glycerol + phosphate</text>
        <dbReference type="Rhea" id="RHEA:27429"/>
        <dbReference type="ChEBI" id="CHEBI:15377"/>
        <dbReference type="ChEBI" id="CHEBI:17815"/>
        <dbReference type="ChEBI" id="CHEBI:43474"/>
        <dbReference type="ChEBI" id="CHEBI:58608"/>
        <dbReference type="EC" id="3.1.3.4"/>
    </reaction>
    <physiologicalReaction direction="left-to-right" evidence="3">
        <dbReference type="Rhea" id="RHEA:27430"/>
    </physiologicalReaction>
</comment>
<dbReference type="InterPro" id="IPR000326">
    <property type="entry name" value="PAP2/HPO"/>
</dbReference>
<evidence type="ECO:0000256" key="17">
    <source>
        <dbReference type="ARBA" id="ARBA00023098"/>
    </source>
</evidence>
<name>A0A8C0PF66_CANLF</name>
<feature type="transmembrane region" description="Helical" evidence="34">
    <location>
        <begin position="353"/>
        <end position="379"/>
    </location>
</feature>
<comment type="pathway">
    <text evidence="8">Lipid metabolism; phospholipid metabolism.</text>
</comment>
<dbReference type="GO" id="GO:0005886">
    <property type="term" value="C:plasma membrane"/>
    <property type="evidence" value="ECO:0007669"/>
    <property type="project" value="UniProtKB-SubCell"/>
</dbReference>
<feature type="compositionally biased region" description="Gly residues" evidence="33">
    <location>
        <begin position="228"/>
        <end position="237"/>
    </location>
</feature>
<dbReference type="GO" id="GO:0006644">
    <property type="term" value="P:phospholipid metabolic process"/>
    <property type="evidence" value="ECO:0007669"/>
    <property type="project" value="InterPro"/>
</dbReference>
<evidence type="ECO:0000256" key="7">
    <source>
        <dbReference type="ARBA" id="ARBA00004651"/>
    </source>
</evidence>
<keyword evidence="19" id="KW-0325">Glycoprotein</keyword>
<feature type="region of interest" description="Disordered" evidence="33">
    <location>
        <begin position="65"/>
        <end position="86"/>
    </location>
</feature>
<dbReference type="Pfam" id="PF01569">
    <property type="entry name" value="PAP2"/>
    <property type="match status" value="1"/>
</dbReference>
<dbReference type="Ensembl" id="ENSCAFT00030039219.1">
    <property type="protein sequence ID" value="ENSCAFP00030034211.1"/>
    <property type="gene ID" value="ENSCAFG00030021372.1"/>
</dbReference>
<protein>
    <recommendedName>
        <fullName evidence="28">Phospholipid phosphatase 2</fullName>
        <ecNumber evidence="10">3.1.3.4</ecNumber>
    </recommendedName>
    <alternativeName>
        <fullName evidence="32">Lipid phosphate phosphohydrolase 2</fullName>
    </alternativeName>
    <alternativeName>
        <fullName evidence="30">PAP2-gamma</fullName>
    </alternativeName>
    <alternativeName>
        <fullName evidence="29">Phosphatidate phosphohydrolase type 2c</fullName>
    </alternativeName>
    <alternativeName>
        <fullName evidence="31">Phosphatidic acid phosphatase 2c</fullName>
    </alternativeName>
</protein>
<evidence type="ECO:0000256" key="21">
    <source>
        <dbReference type="ARBA" id="ARBA00025707"/>
    </source>
</evidence>
<evidence type="ECO:0000256" key="14">
    <source>
        <dbReference type="ARBA" id="ARBA00022801"/>
    </source>
</evidence>
<keyword evidence="17" id="KW-0443">Lipid metabolism</keyword>
<comment type="catalytic activity">
    <reaction evidence="23">
        <text>N-(octanoyl)-sphing-4-enine-1-phosphate + H2O = N-octanoylsphing-4-enine + phosphate</text>
        <dbReference type="Rhea" id="RHEA:62040"/>
        <dbReference type="ChEBI" id="CHEBI:15377"/>
        <dbReference type="ChEBI" id="CHEBI:43474"/>
        <dbReference type="ChEBI" id="CHEBI:45815"/>
        <dbReference type="ChEBI" id="CHEBI:85376"/>
    </reaction>
    <physiologicalReaction direction="left-to-right" evidence="23">
        <dbReference type="Rhea" id="RHEA:62041"/>
    </physiologicalReaction>
</comment>
<dbReference type="InterPro" id="IPR043216">
    <property type="entry name" value="PAP-like"/>
</dbReference>
<evidence type="ECO:0000256" key="9">
    <source>
        <dbReference type="ARBA" id="ARBA00008816"/>
    </source>
</evidence>